<accession>A0A392PFL3</accession>
<comment type="caution">
    <text evidence="1">The sequence shown here is derived from an EMBL/GenBank/DDBJ whole genome shotgun (WGS) entry which is preliminary data.</text>
</comment>
<dbReference type="EMBL" id="LXQA010076663">
    <property type="protein sequence ID" value="MCI10542.1"/>
    <property type="molecule type" value="Genomic_DNA"/>
</dbReference>
<protein>
    <submittedName>
        <fullName evidence="1">Protein GAMETE EXPRESSED 2-like</fullName>
    </submittedName>
</protein>
<organism evidence="1 2">
    <name type="scientific">Trifolium medium</name>
    <dbReference type="NCBI Taxonomy" id="97028"/>
    <lineage>
        <taxon>Eukaryota</taxon>
        <taxon>Viridiplantae</taxon>
        <taxon>Streptophyta</taxon>
        <taxon>Embryophyta</taxon>
        <taxon>Tracheophyta</taxon>
        <taxon>Spermatophyta</taxon>
        <taxon>Magnoliopsida</taxon>
        <taxon>eudicotyledons</taxon>
        <taxon>Gunneridae</taxon>
        <taxon>Pentapetalae</taxon>
        <taxon>rosids</taxon>
        <taxon>fabids</taxon>
        <taxon>Fabales</taxon>
        <taxon>Fabaceae</taxon>
        <taxon>Papilionoideae</taxon>
        <taxon>50 kb inversion clade</taxon>
        <taxon>NPAAA clade</taxon>
        <taxon>Hologalegina</taxon>
        <taxon>IRL clade</taxon>
        <taxon>Trifolieae</taxon>
        <taxon>Trifolium</taxon>
    </lineage>
</organism>
<dbReference type="Proteomes" id="UP000265520">
    <property type="component" value="Unassembled WGS sequence"/>
</dbReference>
<evidence type="ECO:0000313" key="2">
    <source>
        <dbReference type="Proteomes" id="UP000265520"/>
    </source>
</evidence>
<evidence type="ECO:0000313" key="1">
    <source>
        <dbReference type="EMBL" id="MCI10542.1"/>
    </source>
</evidence>
<dbReference type="AlphaFoldDB" id="A0A392PFL3"/>
<name>A0A392PFL3_9FABA</name>
<keyword evidence="2" id="KW-1185">Reference proteome</keyword>
<proteinExistence type="predicted"/>
<sequence length="68" mass="7499">MFMQFGEPMWSELTINAENETATSLILEGTVEVINIALQSIQYLGNENFYGADTIQVSAKNKNGVNSL</sequence>
<feature type="non-terminal residue" evidence="1">
    <location>
        <position position="68"/>
    </location>
</feature>
<reference evidence="1 2" key="1">
    <citation type="journal article" date="2018" name="Front. Plant Sci.">
        <title>Red Clover (Trifolium pratense) and Zigzag Clover (T. medium) - A Picture of Genomic Similarities and Differences.</title>
        <authorList>
            <person name="Dluhosova J."/>
            <person name="Istvanek J."/>
            <person name="Nedelnik J."/>
            <person name="Repkova J."/>
        </authorList>
    </citation>
    <scope>NUCLEOTIDE SEQUENCE [LARGE SCALE GENOMIC DNA]</scope>
    <source>
        <strain evidence="2">cv. 10/8</strain>
        <tissue evidence="1">Leaf</tissue>
    </source>
</reference>